<dbReference type="Pfam" id="PF01266">
    <property type="entry name" value="DAO"/>
    <property type="match status" value="1"/>
</dbReference>
<dbReference type="GO" id="GO:0005737">
    <property type="term" value="C:cytoplasm"/>
    <property type="evidence" value="ECO:0007669"/>
    <property type="project" value="TreeGrafter"/>
</dbReference>
<dbReference type="PANTHER" id="PTHR13847">
    <property type="entry name" value="SARCOSINE DEHYDROGENASE-RELATED"/>
    <property type="match status" value="1"/>
</dbReference>
<dbReference type="Gene3D" id="3.50.50.60">
    <property type="entry name" value="FAD/NAD(P)-binding domain"/>
    <property type="match status" value="1"/>
</dbReference>
<keyword evidence="4" id="KW-1185">Reference proteome</keyword>
<proteinExistence type="predicted"/>
<dbReference type="InterPro" id="IPR036188">
    <property type="entry name" value="FAD/NAD-bd_sf"/>
</dbReference>
<dbReference type="PANTHER" id="PTHR13847:SF281">
    <property type="entry name" value="FAD DEPENDENT OXIDOREDUCTASE DOMAIN-CONTAINING PROTEIN"/>
    <property type="match status" value="1"/>
</dbReference>
<dbReference type="Gene3D" id="3.30.9.10">
    <property type="entry name" value="D-Amino Acid Oxidase, subunit A, domain 2"/>
    <property type="match status" value="1"/>
</dbReference>
<protein>
    <submittedName>
        <fullName evidence="3">FAD-binding oxidoreductase</fullName>
    </submittedName>
</protein>
<dbReference type="AlphaFoldDB" id="A0A926G9W2"/>
<gene>
    <name evidence="3" type="ORF">H4P12_10445</name>
</gene>
<dbReference type="GO" id="GO:0016491">
    <property type="term" value="F:oxidoreductase activity"/>
    <property type="evidence" value="ECO:0007669"/>
    <property type="project" value="UniProtKB-KW"/>
</dbReference>
<evidence type="ECO:0000256" key="1">
    <source>
        <dbReference type="ARBA" id="ARBA00023002"/>
    </source>
</evidence>
<evidence type="ECO:0000313" key="4">
    <source>
        <dbReference type="Proteomes" id="UP000608594"/>
    </source>
</evidence>
<dbReference type="InterPro" id="IPR006076">
    <property type="entry name" value="FAD-dep_OxRdtase"/>
</dbReference>
<keyword evidence="1" id="KW-0560">Oxidoreductase</keyword>
<sequence length="439" mass="47173">MPPVTNLLYANDQRGQYPSSLYAQTRQMLDPFPAVKGEVRADVAVIGGGYTGLSAALHLARAGRKVALVEAHRVGFGASGRNGGQMGSGQRQDVDWLEQKLGRDTARRLWNLAEDAKTLVRELAAESGVPVTGGVAHACRTAEEVDHARHLADHLAQHYGYDRVQPLGLTEMAELLGSEAYIGGDIDHGAGHLHPLNLAIGMARLTDQGGAAIFENSPVQRIDHGSSTTKSTVYCLDGNIVCDQVILAANGYLGNLDKRVAARVMPINNYIVATEPLGDRAPEILPSRSAVADTKFVVNYWRMDEERRLIFGGGETVTYRFPNDIAALVRPHLLSVYPQLKEVKLTHAWGGTLAITMNRMPYFARPAPNCLSASGYSGHGLALATLAGKLMAKAIEGQGDGFDAMAAVPTRPFPGGDMLRGPLLVAGMAWYGLRDRVGF</sequence>
<dbReference type="Proteomes" id="UP000608594">
    <property type="component" value="Unassembled WGS sequence"/>
</dbReference>
<feature type="domain" description="FAD dependent oxidoreductase" evidence="2">
    <location>
        <begin position="42"/>
        <end position="393"/>
    </location>
</feature>
<organism evidence="3 4">
    <name type="scientific">Paracoccus amoyensis</name>
    <dbReference type="NCBI Taxonomy" id="2760093"/>
    <lineage>
        <taxon>Bacteria</taxon>
        <taxon>Pseudomonadati</taxon>
        <taxon>Pseudomonadota</taxon>
        <taxon>Alphaproteobacteria</taxon>
        <taxon>Rhodobacterales</taxon>
        <taxon>Paracoccaceae</taxon>
        <taxon>Paracoccus</taxon>
    </lineage>
</organism>
<dbReference type="EMBL" id="JACOQL010000003">
    <property type="protein sequence ID" value="MBC9247128.1"/>
    <property type="molecule type" value="Genomic_DNA"/>
</dbReference>
<comment type="caution">
    <text evidence="3">The sequence shown here is derived from an EMBL/GenBank/DDBJ whole genome shotgun (WGS) entry which is preliminary data.</text>
</comment>
<reference evidence="3" key="1">
    <citation type="submission" date="2020-08" db="EMBL/GenBank/DDBJ databases">
        <title>Paracoccus amoyensis sp. nov., isolated from the surface seawater at coast of Xiamen, Fujian.</title>
        <authorList>
            <person name="Lyu L."/>
        </authorList>
    </citation>
    <scope>NUCLEOTIDE SEQUENCE</scope>
    <source>
        <strain evidence="3">11-3</strain>
    </source>
</reference>
<evidence type="ECO:0000259" key="2">
    <source>
        <dbReference type="Pfam" id="PF01266"/>
    </source>
</evidence>
<evidence type="ECO:0000313" key="3">
    <source>
        <dbReference type="EMBL" id="MBC9247128.1"/>
    </source>
</evidence>
<dbReference type="SUPFAM" id="SSF51905">
    <property type="entry name" value="FAD/NAD(P)-binding domain"/>
    <property type="match status" value="1"/>
</dbReference>
<accession>A0A926G9W2</accession>
<name>A0A926G9W2_9RHOB</name>